<dbReference type="Proteomes" id="UP000006459">
    <property type="component" value="Unassembled WGS sequence"/>
</dbReference>
<sequence>MLKTFGKIFKVIRESKNMSLKEAAAGDISVAQLSRFERGVSGITLDSFYCCLKNMAVSLDEFQYVYHNYIEADDALFSKKVADAYQENNVVKLQSILASSEALAEKFPEKKNYRLNTIVVRAVLSSCSPDFQISKKDIEFLTDYLFSVEEWGRYELWLFTNSVDLLTLETLETFASEMINRTQFYNDLPENRRRIIKMLLNVISVCIEGNHLQVAMRFLNYLDHSKIPETDLYERMLIKYHRALYSYKVGNSHALSDIEECLSFLEFLDSFGVAQKLKAQFERICRSQLQMCKQNRLISKNILE</sequence>
<dbReference type="PROSITE" id="PS50943">
    <property type="entry name" value="HTH_CROC1"/>
    <property type="match status" value="1"/>
</dbReference>
<dbReference type="Pfam" id="PF01381">
    <property type="entry name" value="HTH_3"/>
    <property type="match status" value="1"/>
</dbReference>
<dbReference type="SUPFAM" id="SSF47413">
    <property type="entry name" value="lambda repressor-like DNA-binding domains"/>
    <property type="match status" value="1"/>
</dbReference>
<comment type="caution">
    <text evidence="2">The sequence shown here is derived from an EMBL/GenBank/DDBJ whole genome shotgun (WGS) entry which is preliminary data.</text>
</comment>
<dbReference type="RefSeq" id="WP_002932486.1">
    <property type="nucleotide sequence ID" value="NZ_GL890985.1"/>
</dbReference>
<proteinExistence type="predicted"/>
<dbReference type="PANTHER" id="PTHR37038:SF12">
    <property type="entry name" value="TRANSCRIPTIONAL REGULATOR"/>
    <property type="match status" value="1"/>
</dbReference>
<organism evidence="2 3">
    <name type="scientific">Streptococcus sanguinis SK49</name>
    <dbReference type="NCBI Taxonomy" id="888808"/>
    <lineage>
        <taxon>Bacteria</taxon>
        <taxon>Bacillati</taxon>
        <taxon>Bacillota</taxon>
        <taxon>Bacilli</taxon>
        <taxon>Lactobacillales</taxon>
        <taxon>Streptococcaceae</taxon>
        <taxon>Streptococcus</taxon>
    </lineage>
</organism>
<reference evidence="2 3" key="1">
    <citation type="submission" date="2011-03" db="EMBL/GenBank/DDBJ databases">
        <authorList>
            <person name="Muzny D."/>
            <person name="Qin X."/>
            <person name="Deng J."/>
            <person name="Jiang H."/>
            <person name="Liu Y."/>
            <person name="Qu J."/>
            <person name="Song X.-Z."/>
            <person name="Zhang L."/>
            <person name="Thornton R."/>
            <person name="Coyle M."/>
            <person name="Francisco L."/>
            <person name="Jackson L."/>
            <person name="Javaid M."/>
            <person name="Korchina V."/>
            <person name="Kovar C."/>
            <person name="Mata R."/>
            <person name="Mathew T."/>
            <person name="Ngo R."/>
            <person name="Nguyen L."/>
            <person name="Nguyen N."/>
            <person name="Okwuonu G."/>
            <person name="Ongeri F."/>
            <person name="Pham C."/>
            <person name="Simmons D."/>
            <person name="Wilczek-Boney K."/>
            <person name="Hale W."/>
            <person name="Jakkamsetti A."/>
            <person name="Pham P."/>
            <person name="Ruth R."/>
            <person name="San Lucas F."/>
            <person name="Warren J."/>
            <person name="Zhang J."/>
            <person name="Zhao Z."/>
            <person name="Zhou C."/>
            <person name="Zhu D."/>
            <person name="Lee S."/>
            <person name="Bess C."/>
            <person name="Blankenburg K."/>
            <person name="Forbes L."/>
            <person name="Fu Q."/>
            <person name="Gubbala S."/>
            <person name="Hirani K."/>
            <person name="Jayaseelan J.C."/>
            <person name="Lara F."/>
            <person name="Munidasa M."/>
            <person name="Palculict T."/>
            <person name="Patil S."/>
            <person name="Pu L.-L."/>
            <person name="Saada N."/>
            <person name="Tang L."/>
            <person name="Weissenberger G."/>
            <person name="Zhu Y."/>
            <person name="Hemphill L."/>
            <person name="Shang Y."/>
            <person name="Youmans B."/>
            <person name="Ayvaz T."/>
            <person name="Ross M."/>
            <person name="Santibanez J."/>
            <person name="Aqrawi P."/>
            <person name="Gross S."/>
            <person name="Joshi V."/>
            <person name="Fowler G."/>
            <person name="Nazareth L."/>
            <person name="Reid J."/>
            <person name="Worley K."/>
            <person name="Petrosino J."/>
            <person name="Highlander S."/>
            <person name="Gibbs R."/>
        </authorList>
    </citation>
    <scope>NUCLEOTIDE SEQUENCE [LARGE SCALE GENOMIC DNA]</scope>
    <source>
        <strain evidence="2 3">SK49</strain>
    </source>
</reference>
<dbReference type="AlphaFoldDB" id="F3UVN1"/>
<dbReference type="NCBIfam" id="TIGR01716">
    <property type="entry name" value="RGG_Cterm"/>
    <property type="match status" value="1"/>
</dbReference>
<dbReference type="Gene3D" id="1.25.40.400">
    <property type="match status" value="1"/>
</dbReference>
<dbReference type="SMART" id="SM00530">
    <property type="entry name" value="HTH_XRE"/>
    <property type="match status" value="1"/>
</dbReference>
<dbReference type="Gene3D" id="1.10.260.40">
    <property type="entry name" value="lambda repressor-like DNA-binding domains"/>
    <property type="match status" value="1"/>
</dbReference>
<evidence type="ECO:0000313" key="3">
    <source>
        <dbReference type="Proteomes" id="UP000006459"/>
    </source>
</evidence>
<dbReference type="InterPro" id="IPR053163">
    <property type="entry name" value="HTH-type_regulator_Rgg"/>
</dbReference>
<dbReference type="InterPro" id="IPR010057">
    <property type="entry name" value="Transcription_activator_Rgg_C"/>
</dbReference>
<dbReference type="HOGENOM" id="CLU_072045_1_2_9"/>
<dbReference type="eggNOG" id="COG1396">
    <property type="taxonomic scope" value="Bacteria"/>
</dbReference>
<dbReference type="PATRIC" id="fig|888808.3.peg.561"/>
<dbReference type="InterPro" id="IPR010982">
    <property type="entry name" value="Lambda_DNA-bd_dom_sf"/>
</dbReference>
<accession>F3UVN1</accession>
<gene>
    <name evidence="2" type="ORF">HMPREF9380_0574</name>
</gene>
<dbReference type="CDD" id="cd00093">
    <property type="entry name" value="HTH_XRE"/>
    <property type="match status" value="1"/>
</dbReference>
<evidence type="ECO:0000259" key="1">
    <source>
        <dbReference type="PROSITE" id="PS50943"/>
    </source>
</evidence>
<feature type="domain" description="HTH cro/C1-type" evidence="1">
    <location>
        <begin position="9"/>
        <end position="62"/>
    </location>
</feature>
<dbReference type="InterPro" id="IPR001387">
    <property type="entry name" value="Cro/C1-type_HTH"/>
</dbReference>
<dbReference type="GO" id="GO:0003677">
    <property type="term" value="F:DNA binding"/>
    <property type="evidence" value="ECO:0007669"/>
    <property type="project" value="InterPro"/>
</dbReference>
<dbReference type="EMBL" id="AFFO01000003">
    <property type="protein sequence ID" value="EGJ41199.1"/>
    <property type="molecule type" value="Genomic_DNA"/>
</dbReference>
<dbReference type="PANTHER" id="PTHR37038">
    <property type="entry name" value="TRANSCRIPTIONAL REGULATOR-RELATED"/>
    <property type="match status" value="1"/>
</dbReference>
<dbReference type="Pfam" id="PF21259">
    <property type="entry name" value="Rgg_C"/>
    <property type="match status" value="1"/>
</dbReference>
<name>F3UVN1_STRSA</name>
<evidence type="ECO:0000313" key="2">
    <source>
        <dbReference type="EMBL" id="EGJ41199.1"/>
    </source>
</evidence>
<protein>
    <submittedName>
        <fullName evidence="2">HTH-type transcriptional regulator rgg</fullName>
    </submittedName>
</protein>